<dbReference type="AlphaFoldDB" id="A0A7R8X1T5"/>
<dbReference type="InterPro" id="IPR029058">
    <property type="entry name" value="AB_hydrolase_fold"/>
</dbReference>
<dbReference type="InterPro" id="IPR000639">
    <property type="entry name" value="Epox_hydrolase-like"/>
</dbReference>
<organism evidence="2">
    <name type="scientific">Cyprideis torosa</name>
    <dbReference type="NCBI Taxonomy" id="163714"/>
    <lineage>
        <taxon>Eukaryota</taxon>
        <taxon>Metazoa</taxon>
        <taxon>Ecdysozoa</taxon>
        <taxon>Arthropoda</taxon>
        <taxon>Crustacea</taxon>
        <taxon>Oligostraca</taxon>
        <taxon>Ostracoda</taxon>
        <taxon>Podocopa</taxon>
        <taxon>Podocopida</taxon>
        <taxon>Cytherocopina</taxon>
        <taxon>Cytheroidea</taxon>
        <taxon>Cytherideidae</taxon>
        <taxon>Cyprideis</taxon>
    </lineage>
</organism>
<gene>
    <name evidence="2" type="ORF">CTOB1V02_LOCUS16109</name>
</gene>
<dbReference type="SUPFAM" id="SSF53474">
    <property type="entry name" value="alpha/beta-Hydrolases"/>
    <property type="match status" value="1"/>
</dbReference>
<accession>A0A7R8X1T5</accession>
<evidence type="ECO:0000313" key="2">
    <source>
        <dbReference type="EMBL" id="CAD7238294.1"/>
    </source>
</evidence>
<evidence type="ECO:0000259" key="1">
    <source>
        <dbReference type="Pfam" id="PF00561"/>
    </source>
</evidence>
<dbReference type="NCBIfam" id="TIGR01250">
    <property type="entry name" value="pro_imino_pep_2"/>
    <property type="match status" value="1"/>
</dbReference>
<dbReference type="GO" id="GO:0006508">
    <property type="term" value="P:proteolysis"/>
    <property type="evidence" value="ECO:0007669"/>
    <property type="project" value="InterPro"/>
</dbReference>
<dbReference type="Gene3D" id="3.40.50.1820">
    <property type="entry name" value="alpha/beta hydrolase"/>
    <property type="match status" value="1"/>
</dbReference>
<dbReference type="InterPro" id="IPR050266">
    <property type="entry name" value="AB_hydrolase_sf"/>
</dbReference>
<dbReference type="InterPro" id="IPR000073">
    <property type="entry name" value="AB_hydrolase_1"/>
</dbReference>
<dbReference type="OrthoDB" id="10249433at2759"/>
<protein>
    <recommendedName>
        <fullName evidence="1">AB hydrolase-1 domain-containing protein</fullName>
    </recommendedName>
</protein>
<dbReference type="PRINTS" id="PR00412">
    <property type="entry name" value="EPOXHYDRLASE"/>
</dbReference>
<dbReference type="EMBL" id="OB699076">
    <property type="protein sequence ID" value="CAD7238294.1"/>
    <property type="molecule type" value="Genomic_DNA"/>
</dbReference>
<dbReference type="InterPro" id="IPR005945">
    <property type="entry name" value="Pro_imino_pep"/>
</dbReference>
<reference evidence="2" key="1">
    <citation type="submission" date="2020-11" db="EMBL/GenBank/DDBJ databases">
        <authorList>
            <person name="Tran Van P."/>
        </authorList>
    </citation>
    <scope>NUCLEOTIDE SEQUENCE</scope>
</reference>
<dbReference type="GO" id="GO:0008233">
    <property type="term" value="F:peptidase activity"/>
    <property type="evidence" value="ECO:0007669"/>
    <property type="project" value="InterPro"/>
</dbReference>
<name>A0A7R8X1T5_9CRUS</name>
<proteinExistence type="predicted"/>
<dbReference type="Pfam" id="PF00561">
    <property type="entry name" value="Abhydrolase_1"/>
    <property type="match status" value="1"/>
</dbReference>
<dbReference type="PANTHER" id="PTHR43798">
    <property type="entry name" value="MONOACYLGLYCEROL LIPASE"/>
    <property type="match status" value="1"/>
</dbReference>
<sequence>MAELGKDRPVIFFDQLGCGRSEADIDTTMITVENYVKQVEQLRTALGIEDFYLYGHSWGTMLGMDYYLKYPDNIKAMILASPALSAPRWSEDAKELIATLPDSIQSAIQIATDSNAFDTSEYEHAVNVFYEKYVIRKKPWDANIDSTFQQANLNVYGYMWGPSEFTATGTLANYDRTGVLGQINIPTLYVCGEYDEARPATLEYFQSLTPGSKLAVIENAAHVTMHDNPEKNNEVIRNFLNELEK</sequence>
<feature type="domain" description="AB hydrolase-1" evidence="1">
    <location>
        <begin position="6"/>
        <end position="229"/>
    </location>
</feature>